<dbReference type="GeneID" id="66834084"/>
<keyword evidence="1" id="KW-0560">Oxidoreductase</keyword>
<sequence length="471" mass="52442">MSAKIDSAVLAPPTDDIPPGAGTQDPVPPSGAGSCEGASSSSSTGEPCIETADIVIVGARIAGCALAVRFAEAGKRVALLDRGERETDVLSTHYLQDLRLWDELGVLRELHEFGAPPLHSTRTVMDGVDMSVHHPQWPRMCVRRSGLDELLRRRVEAVGVPVRTGVTVRRLLKENNGRVRGVLATRADGSEIRILAPLVVGADGRNSTVAKLVGSAKYAVTTNDRDAVWRYYRNLPVPPEFQLVRDGRDIYFMVPCDDGLTLVVAQPPRDDPRDYRNREVFEENAQRIIPTLRGLMAAAEQVGDVRQVRRMDGYFREAAGPGWVLIGDSGHFKDVITGQGISDALRQVRMFTRTVLPEWGSPRTIDRATRRWWKERDAEARPMYYFSRSIGLGLPTNSVDIELFRYISASRRRRDNLTLMLRHEYNPRRLMGLPAAVSMVRAASRPHNSVVSVVDDARASLYRQFGRKQAR</sequence>
<gene>
    <name evidence="5" type="ORF">RHRU231_740036</name>
</gene>
<feature type="compositionally biased region" description="Low complexity" evidence="3">
    <location>
        <begin position="30"/>
        <end position="45"/>
    </location>
</feature>
<comment type="similarity">
    <text evidence="2">Belongs to the flavin-dependent halogenase family. Bacterial tryptophan halogenase subfamily.</text>
</comment>
<reference evidence="5 6" key="1">
    <citation type="journal article" date="2014" name="Genome Announc.">
        <title>Draft Genome Sequence of Propane- and Butane-Oxidizing Actinobacterium Rhodococcus ruber IEGM 231.</title>
        <authorList>
            <person name="Ivshina I.B."/>
            <person name="Kuyukina M.S."/>
            <person name="Krivoruchko A.V."/>
            <person name="Barbe V."/>
            <person name="Fischer C."/>
        </authorList>
    </citation>
    <scope>NUCLEOTIDE SEQUENCE [LARGE SCALE GENOMIC DNA]</scope>
</reference>
<dbReference type="KEGG" id="rrz:CS378_19290"/>
<evidence type="ECO:0000256" key="2">
    <source>
        <dbReference type="ARBA" id="ARBA00038396"/>
    </source>
</evidence>
<evidence type="ECO:0000313" key="6">
    <source>
        <dbReference type="Proteomes" id="UP000042997"/>
    </source>
</evidence>
<dbReference type="InterPro" id="IPR036188">
    <property type="entry name" value="FAD/NAD-bd_sf"/>
</dbReference>
<dbReference type="GO" id="GO:0071949">
    <property type="term" value="F:FAD binding"/>
    <property type="evidence" value="ECO:0007669"/>
    <property type="project" value="InterPro"/>
</dbReference>
<organism evidence="5 6">
    <name type="scientific">Rhodococcus ruber</name>
    <dbReference type="NCBI Taxonomy" id="1830"/>
    <lineage>
        <taxon>Bacteria</taxon>
        <taxon>Bacillati</taxon>
        <taxon>Actinomycetota</taxon>
        <taxon>Actinomycetes</taxon>
        <taxon>Mycobacteriales</taxon>
        <taxon>Nocardiaceae</taxon>
        <taxon>Rhodococcus</taxon>
    </lineage>
</organism>
<dbReference type="EMBL" id="CCSD01000088">
    <property type="protein sequence ID" value="CDZ90593.1"/>
    <property type="molecule type" value="Genomic_DNA"/>
</dbReference>
<evidence type="ECO:0000259" key="4">
    <source>
        <dbReference type="Pfam" id="PF01494"/>
    </source>
</evidence>
<dbReference type="Gene3D" id="3.50.50.60">
    <property type="entry name" value="FAD/NAD(P)-binding domain"/>
    <property type="match status" value="1"/>
</dbReference>
<dbReference type="GO" id="GO:0016491">
    <property type="term" value="F:oxidoreductase activity"/>
    <property type="evidence" value="ECO:0007669"/>
    <property type="project" value="UniProtKB-KW"/>
</dbReference>
<dbReference type="PANTHER" id="PTHR43747:SF5">
    <property type="entry name" value="FAD-BINDING DOMAIN-CONTAINING PROTEIN"/>
    <property type="match status" value="1"/>
</dbReference>
<dbReference type="eggNOG" id="COG0654">
    <property type="taxonomic scope" value="Bacteria"/>
</dbReference>
<protein>
    <submittedName>
        <fullName evidence="5">Putative Flavin-dependent dehydrogenase</fullName>
    </submittedName>
</protein>
<dbReference type="InterPro" id="IPR050816">
    <property type="entry name" value="Flavin-dep_Halogenase_NPB"/>
</dbReference>
<dbReference type="AlphaFoldDB" id="A0A098BPK9"/>
<dbReference type="RefSeq" id="WP_010594565.1">
    <property type="nucleotide sequence ID" value="NZ_CP023714.1"/>
</dbReference>
<name>A0A098BPK9_9NOCA</name>
<accession>A0A098BPK9</accession>
<dbReference type="SMR" id="A0A098BPK9"/>
<proteinExistence type="inferred from homology"/>
<evidence type="ECO:0000256" key="1">
    <source>
        <dbReference type="ARBA" id="ARBA00023002"/>
    </source>
</evidence>
<evidence type="ECO:0000313" key="5">
    <source>
        <dbReference type="EMBL" id="CDZ90593.1"/>
    </source>
</evidence>
<evidence type="ECO:0000256" key="3">
    <source>
        <dbReference type="SAM" id="MobiDB-lite"/>
    </source>
</evidence>
<dbReference type="SUPFAM" id="SSF51905">
    <property type="entry name" value="FAD/NAD(P)-binding domain"/>
    <property type="match status" value="1"/>
</dbReference>
<dbReference type="InterPro" id="IPR002938">
    <property type="entry name" value="FAD-bd"/>
</dbReference>
<feature type="domain" description="FAD-binding" evidence="4">
    <location>
        <begin position="52"/>
        <end position="346"/>
    </location>
</feature>
<dbReference type="Proteomes" id="UP000042997">
    <property type="component" value="Unassembled WGS sequence"/>
</dbReference>
<dbReference type="Pfam" id="PF01494">
    <property type="entry name" value="FAD_binding_3"/>
    <property type="match status" value="1"/>
</dbReference>
<dbReference type="PANTHER" id="PTHR43747">
    <property type="entry name" value="FAD-BINDING PROTEIN"/>
    <property type="match status" value="1"/>
</dbReference>
<feature type="region of interest" description="Disordered" evidence="3">
    <location>
        <begin position="1"/>
        <end position="45"/>
    </location>
</feature>
<dbReference type="OrthoDB" id="103324at2"/>